<accession>A0A0F7SU81</accession>
<organism evidence="2">
    <name type="scientific">Phaffia rhodozyma</name>
    <name type="common">Yeast</name>
    <name type="synonym">Xanthophyllomyces dendrorhous</name>
    <dbReference type="NCBI Taxonomy" id="264483"/>
    <lineage>
        <taxon>Eukaryota</taxon>
        <taxon>Fungi</taxon>
        <taxon>Dikarya</taxon>
        <taxon>Basidiomycota</taxon>
        <taxon>Agaricomycotina</taxon>
        <taxon>Tremellomycetes</taxon>
        <taxon>Cystofilobasidiales</taxon>
        <taxon>Mrakiaceae</taxon>
        <taxon>Phaffia</taxon>
    </lineage>
</organism>
<feature type="region of interest" description="Disordered" evidence="1">
    <location>
        <begin position="1"/>
        <end position="84"/>
    </location>
</feature>
<proteinExistence type="predicted"/>
<evidence type="ECO:0000256" key="1">
    <source>
        <dbReference type="SAM" id="MobiDB-lite"/>
    </source>
</evidence>
<feature type="compositionally biased region" description="Low complexity" evidence="1">
    <location>
        <begin position="62"/>
        <end position="78"/>
    </location>
</feature>
<dbReference type="EMBL" id="LN483332">
    <property type="protein sequence ID" value="CED85006.1"/>
    <property type="molecule type" value="Genomic_DNA"/>
</dbReference>
<feature type="compositionally biased region" description="Polar residues" evidence="1">
    <location>
        <begin position="1"/>
        <end position="13"/>
    </location>
</feature>
<feature type="compositionally biased region" description="Basic and acidic residues" evidence="1">
    <location>
        <begin position="14"/>
        <end position="58"/>
    </location>
</feature>
<protein>
    <submittedName>
        <fullName evidence="2">Uncharacterized protein</fullName>
    </submittedName>
</protein>
<dbReference type="AlphaFoldDB" id="A0A0F7SU81"/>
<evidence type="ECO:0000313" key="2">
    <source>
        <dbReference type="EMBL" id="CED85006.1"/>
    </source>
</evidence>
<sequence length="153" mass="17327">MLGSTERASVRSSMSDERIDERTYTKQTDKARARGAKWDDRESSGERRTDKERSEAQRRMHASTQASTQSRTTSSPRPQFSLGTQKPAADKILFCLLFAFHGSPSAMRTTPQVQIEADFDLMACLSDDYSIRSKARSIGEVYQRHRGFNLAEL</sequence>
<name>A0A0F7SU81_PHARH</name>
<reference evidence="2" key="1">
    <citation type="submission" date="2014-08" db="EMBL/GenBank/DDBJ databases">
        <authorList>
            <person name="Sharma Rahul"/>
            <person name="Thines Marco"/>
        </authorList>
    </citation>
    <scope>NUCLEOTIDE SEQUENCE</scope>
</reference>